<name>A0AAP0QNS4_9ROSI</name>
<protein>
    <submittedName>
        <fullName evidence="2">Uncharacterized protein</fullName>
    </submittedName>
</protein>
<feature type="compositionally biased region" description="Basic residues" evidence="1">
    <location>
        <begin position="58"/>
        <end position="71"/>
    </location>
</feature>
<evidence type="ECO:0000256" key="1">
    <source>
        <dbReference type="SAM" id="MobiDB-lite"/>
    </source>
</evidence>
<gene>
    <name evidence="2" type="ORF">WN944_016612</name>
</gene>
<dbReference type="EMBL" id="JBCGBO010000005">
    <property type="protein sequence ID" value="KAK9201410.1"/>
    <property type="molecule type" value="Genomic_DNA"/>
</dbReference>
<dbReference type="Proteomes" id="UP001428341">
    <property type="component" value="Unassembled WGS sequence"/>
</dbReference>
<proteinExistence type="predicted"/>
<comment type="caution">
    <text evidence="2">The sequence shown here is derived from an EMBL/GenBank/DDBJ whole genome shotgun (WGS) entry which is preliminary data.</text>
</comment>
<evidence type="ECO:0000313" key="3">
    <source>
        <dbReference type="Proteomes" id="UP001428341"/>
    </source>
</evidence>
<feature type="region of interest" description="Disordered" evidence="1">
    <location>
        <begin position="47"/>
        <end position="78"/>
    </location>
</feature>
<reference evidence="2 3" key="1">
    <citation type="submission" date="2024-05" db="EMBL/GenBank/DDBJ databases">
        <title>Haplotype-resolved chromosome-level genome assembly of Huyou (Citrus changshanensis).</title>
        <authorList>
            <person name="Miao C."/>
            <person name="Chen W."/>
            <person name="Wu Y."/>
            <person name="Wang L."/>
            <person name="Zhao S."/>
            <person name="Grierson D."/>
            <person name="Xu C."/>
            <person name="Chen K."/>
        </authorList>
    </citation>
    <scope>NUCLEOTIDE SEQUENCE [LARGE SCALE GENOMIC DNA]</scope>
    <source>
        <strain evidence="2">01-14</strain>
        <tissue evidence="2">Leaf</tissue>
    </source>
</reference>
<keyword evidence="3" id="KW-1185">Reference proteome</keyword>
<organism evidence="2 3">
    <name type="scientific">Citrus x changshan-huyou</name>
    <dbReference type="NCBI Taxonomy" id="2935761"/>
    <lineage>
        <taxon>Eukaryota</taxon>
        <taxon>Viridiplantae</taxon>
        <taxon>Streptophyta</taxon>
        <taxon>Embryophyta</taxon>
        <taxon>Tracheophyta</taxon>
        <taxon>Spermatophyta</taxon>
        <taxon>Magnoliopsida</taxon>
        <taxon>eudicotyledons</taxon>
        <taxon>Gunneridae</taxon>
        <taxon>Pentapetalae</taxon>
        <taxon>rosids</taxon>
        <taxon>malvids</taxon>
        <taxon>Sapindales</taxon>
        <taxon>Rutaceae</taxon>
        <taxon>Aurantioideae</taxon>
        <taxon>Citrus</taxon>
    </lineage>
</organism>
<accession>A0AAP0QNS4</accession>
<evidence type="ECO:0000313" key="2">
    <source>
        <dbReference type="EMBL" id="KAK9201410.1"/>
    </source>
</evidence>
<dbReference type="AlphaFoldDB" id="A0AAP0QNS4"/>
<sequence length="137" mass="15099">MVVVLVAAKAISMRLSFTQLRQHQMHVVAPSFVPYMAPAPSPIHQASIATPGIDPLPRRHRGGHHHHHSKPHAVTPASSVRPGNILIVVPFDGVVAPPWLSAPIVFYDQKKMEDFIENHHCRINLGNHKSMIGIGED</sequence>